<feature type="domain" description="DUF4232" evidence="3">
    <location>
        <begin position="87"/>
        <end position="205"/>
    </location>
</feature>
<feature type="compositionally biased region" description="Low complexity" evidence="1">
    <location>
        <begin position="31"/>
        <end position="60"/>
    </location>
</feature>
<sequence>MMKQTGTPLRLALTATALGLALSACASTGGGTAPSAGPSASPLPATSAGSASASAPASASSGGGGSAPSATPAPSTPPTPPAGAAACTGSQIAVSAGQSNGAAGHIGARVIFKNTSSAACTLYGFPGVAGLDAAGKQQVQAKRTTNGYLGSASASTVLVAPGATASALVGGVDVPSGNLTSCPSYPALLVTPPGTKTSTKVALQMPGCPTLVVYPVVAGVPAS</sequence>
<dbReference type="RefSeq" id="WP_380541877.1">
    <property type="nucleotide sequence ID" value="NZ_JBHFAB010000027.1"/>
</dbReference>
<feature type="region of interest" description="Disordered" evidence="1">
    <location>
        <begin position="31"/>
        <end position="86"/>
    </location>
</feature>
<gene>
    <name evidence="4" type="ORF">ACEZDE_28270</name>
</gene>
<dbReference type="Pfam" id="PF14016">
    <property type="entry name" value="DUF4232"/>
    <property type="match status" value="1"/>
</dbReference>
<evidence type="ECO:0000313" key="4">
    <source>
        <dbReference type="EMBL" id="MFC1420506.1"/>
    </source>
</evidence>
<evidence type="ECO:0000313" key="5">
    <source>
        <dbReference type="Proteomes" id="UP001592531"/>
    </source>
</evidence>
<protein>
    <submittedName>
        <fullName evidence="4">DUF4232 domain-containing protein</fullName>
    </submittedName>
</protein>
<name>A0ABV6W3D9_9ACTN</name>
<comment type="caution">
    <text evidence="4">The sequence shown here is derived from an EMBL/GenBank/DDBJ whole genome shotgun (WGS) entry which is preliminary data.</text>
</comment>
<evidence type="ECO:0000256" key="2">
    <source>
        <dbReference type="SAM" id="SignalP"/>
    </source>
</evidence>
<keyword evidence="2" id="KW-0732">Signal</keyword>
<reference evidence="4 5" key="1">
    <citation type="submission" date="2024-09" db="EMBL/GenBank/DDBJ databases">
        <authorList>
            <person name="Lee S.D."/>
        </authorList>
    </citation>
    <scope>NUCLEOTIDE SEQUENCE [LARGE SCALE GENOMIC DNA]</scope>
    <source>
        <strain evidence="4 5">N8-3</strain>
    </source>
</reference>
<proteinExistence type="predicted"/>
<feature type="signal peptide" evidence="2">
    <location>
        <begin position="1"/>
        <end position="26"/>
    </location>
</feature>
<keyword evidence="5" id="KW-1185">Reference proteome</keyword>
<dbReference type="PROSITE" id="PS51257">
    <property type="entry name" value="PROKAR_LIPOPROTEIN"/>
    <property type="match status" value="1"/>
</dbReference>
<dbReference type="EMBL" id="JBHFAB010000027">
    <property type="protein sequence ID" value="MFC1420506.1"/>
    <property type="molecule type" value="Genomic_DNA"/>
</dbReference>
<evidence type="ECO:0000259" key="3">
    <source>
        <dbReference type="Pfam" id="PF14016"/>
    </source>
</evidence>
<evidence type="ECO:0000256" key="1">
    <source>
        <dbReference type="SAM" id="MobiDB-lite"/>
    </source>
</evidence>
<accession>A0ABV6W3D9</accession>
<organism evidence="4 5">
    <name type="scientific">Streptacidiphilus cavernicola</name>
    <dbReference type="NCBI Taxonomy" id="3342716"/>
    <lineage>
        <taxon>Bacteria</taxon>
        <taxon>Bacillati</taxon>
        <taxon>Actinomycetota</taxon>
        <taxon>Actinomycetes</taxon>
        <taxon>Kitasatosporales</taxon>
        <taxon>Streptomycetaceae</taxon>
        <taxon>Streptacidiphilus</taxon>
    </lineage>
</organism>
<feature type="chain" id="PRO_5046476832" evidence="2">
    <location>
        <begin position="27"/>
        <end position="223"/>
    </location>
</feature>
<dbReference type="Proteomes" id="UP001592531">
    <property type="component" value="Unassembled WGS sequence"/>
</dbReference>
<dbReference type="InterPro" id="IPR025326">
    <property type="entry name" value="DUF4232"/>
</dbReference>